<dbReference type="PANTHER" id="PTHR36924:SF1">
    <property type="entry name" value="ANTITOXIN HIGA-1"/>
    <property type="match status" value="1"/>
</dbReference>
<feature type="domain" description="HTH cro/C1-type" evidence="2">
    <location>
        <begin position="22"/>
        <end position="69"/>
    </location>
</feature>
<dbReference type="RefSeq" id="WP_119753713.1">
    <property type="nucleotide sequence ID" value="NZ_CP032382.1"/>
</dbReference>
<proteinExistence type="predicted"/>
<reference evidence="4" key="1">
    <citation type="submission" date="2018-09" db="EMBL/GenBank/DDBJ databases">
        <title>Chryseolinea sp. KIS68-18 isolated from soil.</title>
        <authorList>
            <person name="Weon H.-Y."/>
            <person name="Kwon S.-W."/>
            <person name="Lee S.A."/>
        </authorList>
    </citation>
    <scope>NUCLEOTIDE SEQUENCE [LARGE SCALE GENOMIC DNA]</scope>
    <source>
        <strain evidence="4">KIS68-18</strain>
    </source>
</reference>
<keyword evidence="1" id="KW-0238">DNA-binding</keyword>
<dbReference type="PROSITE" id="PS50943">
    <property type="entry name" value="HTH_CROC1"/>
    <property type="match status" value="1"/>
</dbReference>
<protein>
    <submittedName>
        <fullName evidence="3">Addiction module antidote protein, HigA family</fullName>
    </submittedName>
</protein>
<dbReference type="AlphaFoldDB" id="A0A385SHN3"/>
<dbReference type="InterPro" id="IPR013430">
    <property type="entry name" value="Toxin_antidote_HigA"/>
</dbReference>
<accession>A0A385SHN3</accession>
<name>A0A385SHN3_9BACT</name>
<dbReference type="GO" id="GO:0003677">
    <property type="term" value="F:DNA binding"/>
    <property type="evidence" value="ECO:0007669"/>
    <property type="project" value="UniProtKB-KW"/>
</dbReference>
<evidence type="ECO:0000259" key="2">
    <source>
        <dbReference type="PROSITE" id="PS50943"/>
    </source>
</evidence>
<dbReference type="NCBIfam" id="TIGR02607">
    <property type="entry name" value="antidote_HigA"/>
    <property type="match status" value="1"/>
</dbReference>
<dbReference type="InterPro" id="IPR001387">
    <property type="entry name" value="Cro/C1-type_HTH"/>
</dbReference>
<evidence type="ECO:0000313" key="3">
    <source>
        <dbReference type="EMBL" id="AYB30402.1"/>
    </source>
</evidence>
<dbReference type="SUPFAM" id="SSF47413">
    <property type="entry name" value="lambda repressor-like DNA-binding domains"/>
    <property type="match status" value="1"/>
</dbReference>
<dbReference type="Gene3D" id="1.10.260.40">
    <property type="entry name" value="lambda repressor-like DNA-binding domains"/>
    <property type="match status" value="1"/>
</dbReference>
<gene>
    <name evidence="3" type="primary">higA</name>
    <name evidence="3" type="ORF">D4L85_07305</name>
</gene>
<dbReference type="OrthoDB" id="3174593at2"/>
<dbReference type="EMBL" id="CP032382">
    <property type="protein sequence ID" value="AYB30402.1"/>
    <property type="molecule type" value="Genomic_DNA"/>
</dbReference>
<dbReference type="SMART" id="SM00530">
    <property type="entry name" value="HTH_XRE"/>
    <property type="match status" value="1"/>
</dbReference>
<dbReference type="InterPro" id="IPR010982">
    <property type="entry name" value="Lambda_DNA-bd_dom_sf"/>
</dbReference>
<sequence>MPRMHSPSHPGQILEELYIKPHRLTITEVAGALGIARKNLYAVIKGEYAVSVEMAFKLSKLLGTTPEFWLQAQMNFDLAKGYQKMEAVEGDSLTGILICKAIKKKLQIQFEYNGKLRTAEPQCYGVGTKGTALLRAYQVNDPQEEKLFDVAKIKNLVVLDSHFKVAGPNYKKRDSAMKKIFCALD</sequence>
<dbReference type="Pfam" id="PF01381">
    <property type="entry name" value="HTH_3"/>
    <property type="match status" value="1"/>
</dbReference>
<evidence type="ECO:0000313" key="4">
    <source>
        <dbReference type="Proteomes" id="UP000266183"/>
    </source>
</evidence>
<dbReference type="Proteomes" id="UP000266183">
    <property type="component" value="Chromosome"/>
</dbReference>
<dbReference type="KEGG" id="chk:D4L85_07305"/>
<evidence type="ECO:0000256" key="1">
    <source>
        <dbReference type="ARBA" id="ARBA00023125"/>
    </source>
</evidence>
<organism evidence="3 4">
    <name type="scientific">Chryseolinea soli</name>
    <dbReference type="NCBI Taxonomy" id="2321403"/>
    <lineage>
        <taxon>Bacteria</taxon>
        <taxon>Pseudomonadati</taxon>
        <taxon>Bacteroidota</taxon>
        <taxon>Cytophagia</taxon>
        <taxon>Cytophagales</taxon>
        <taxon>Fulvivirgaceae</taxon>
        <taxon>Chryseolinea</taxon>
    </lineage>
</organism>
<dbReference type="CDD" id="cd00093">
    <property type="entry name" value="HTH_XRE"/>
    <property type="match status" value="1"/>
</dbReference>
<dbReference type="PANTHER" id="PTHR36924">
    <property type="entry name" value="ANTITOXIN HIGA-1"/>
    <property type="match status" value="1"/>
</dbReference>
<keyword evidence="4" id="KW-1185">Reference proteome</keyword>